<dbReference type="Proteomes" id="UP000243579">
    <property type="component" value="Unassembled WGS sequence"/>
</dbReference>
<dbReference type="EMBL" id="JNBR01000551">
    <property type="protein sequence ID" value="OQR91195.1"/>
    <property type="molecule type" value="Genomic_DNA"/>
</dbReference>
<dbReference type="STRING" id="1202772.A0A1V9YZM9"/>
<dbReference type="InterPro" id="IPR015797">
    <property type="entry name" value="NUDIX_hydrolase-like_dom_sf"/>
</dbReference>
<dbReference type="PROSITE" id="PS51462">
    <property type="entry name" value="NUDIX"/>
    <property type="match status" value="1"/>
</dbReference>
<keyword evidence="5" id="KW-1185">Reference proteome</keyword>
<protein>
    <submittedName>
        <fullName evidence="4">ADP-sugar pyrophosphatase</fullName>
    </submittedName>
</protein>
<evidence type="ECO:0000256" key="1">
    <source>
        <dbReference type="ARBA" id="ARBA00022801"/>
    </source>
</evidence>
<name>A0A1V9YZM9_ACHHY</name>
<dbReference type="GO" id="GO:0016462">
    <property type="term" value="F:pyrophosphatase activity"/>
    <property type="evidence" value="ECO:0007669"/>
    <property type="project" value="UniProtKB-ARBA"/>
</dbReference>
<dbReference type="GO" id="GO:0019693">
    <property type="term" value="P:ribose phosphate metabolic process"/>
    <property type="evidence" value="ECO:0007669"/>
    <property type="project" value="TreeGrafter"/>
</dbReference>
<organism evidence="4 5">
    <name type="scientific">Achlya hypogyna</name>
    <name type="common">Oomycete</name>
    <name type="synonym">Protoachlya hypogyna</name>
    <dbReference type="NCBI Taxonomy" id="1202772"/>
    <lineage>
        <taxon>Eukaryota</taxon>
        <taxon>Sar</taxon>
        <taxon>Stramenopiles</taxon>
        <taxon>Oomycota</taxon>
        <taxon>Saprolegniomycetes</taxon>
        <taxon>Saprolegniales</taxon>
        <taxon>Achlyaceae</taxon>
        <taxon>Achlya</taxon>
    </lineage>
</organism>
<reference evidence="4 5" key="1">
    <citation type="journal article" date="2014" name="Genome Biol. Evol.">
        <title>The secreted proteins of Achlya hypogyna and Thraustotheca clavata identify the ancestral oomycete secretome and reveal gene acquisitions by horizontal gene transfer.</title>
        <authorList>
            <person name="Misner I."/>
            <person name="Blouin N."/>
            <person name="Leonard G."/>
            <person name="Richards T.A."/>
            <person name="Lane C.E."/>
        </authorList>
    </citation>
    <scope>NUCLEOTIDE SEQUENCE [LARGE SCALE GENOMIC DNA]</scope>
    <source>
        <strain evidence="4 5">ATCC 48635</strain>
    </source>
</reference>
<sequence>MDRLPRVLRRRVLHETKWLRLQELWYKDQRDVERPYISVERPTRPAGADTDAVVVLPLLITSADPVAVLIRQFRPPLDQWILELPAGLIDAGESVETAVHREIKEETGYDVSEIVSVGPPIANDPGLTNGNCRFVVARVRADDEGQPAQMLEETEAIEVLHVPLQSLLETLHERQNLHGDAIDARLYSFALGRQLSL</sequence>
<dbReference type="Gene3D" id="3.90.79.10">
    <property type="entry name" value="Nucleoside Triphosphate Pyrophosphohydrolase"/>
    <property type="match status" value="1"/>
</dbReference>
<dbReference type="Pfam" id="PF00293">
    <property type="entry name" value="NUDIX"/>
    <property type="match status" value="1"/>
</dbReference>
<dbReference type="AlphaFoldDB" id="A0A1V9YZM9"/>
<proteinExistence type="inferred from homology"/>
<keyword evidence="1 2" id="KW-0378">Hydrolase</keyword>
<dbReference type="PRINTS" id="PR00502">
    <property type="entry name" value="NUDIXFAMILY"/>
</dbReference>
<dbReference type="InterPro" id="IPR020084">
    <property type="entry name" value="NUDIX_hydrolase_CS"/>
</dbReference>
<dbReference type="SUPFAM" id="SSF55811">
    <property type="entry name" value="Nudix"/>
    <property type="match status" value="1"/>
</dbReference>
<dbReference type="InterPro" id="IPR000086">
    <property type="entry name" value="NUDIX_hydrolase_dom"/>
</dbReference>
<accession>A0A1V9YZM9</accession>
<feature type="domain" description="Nudix hydrolase" evidence="3">
    <location>
        <begin position="49"/>
        <end position="186"/>
    </location>
</feature>
<dbReference type="OrthoDB" id="10249920at2759"/>
<evidence type="ECO:0000313" key="4">
    <source>
        <dbReference type="EMBL" id="OQR91195.1"/>
    </source>
</evidence>
<gene>
    <name evidence="4" type="ORF">ACHHYP_04907</name>
</gene>
<dbReference type="PROSITE" id="PS00893">
    <property type="entry name" value="NUDIX_BOX"/>
    <property type="match status" value="1"/>
</dbReference>
<dbReference type="CDD" id="cd18888">
    <property type="entry name" value="NUDIX_ADPRase_Nudt5"/>
    <property type="match status" value="1"/>
</dbReference>
<evidence type="ECO:0000259" key="3">
    <source>
        <dbReference type="PROSITE" id="PS51462"/>
    </source>
</evidence>
<dbReference type="PANTHER" id="PTHR11839:SF1">
    <property type="entry name" value="ADP-SUGAR PYROPHOSPHATASE"/>
    <property type="match status" value="1"/>
</dbReference>
<dbReference type="PANTHER" id="PTHR11839">
    <property type="entry name" value="UDP/ADP-SUGAR PYROPHOSPHATASE"/>
    <property type="match status" value="1"/>
</dbReference>
<comment type="similarity">
    <text evidence="2">Belongs to the Nudix hydrolase family.</text>
</comment>
<dbReference type="InterPro" id="IPR020476">
    <property type="entry name" value="Nudix_hydrolase"/>
</dbReference>
<evidence type="ECO:0000313" key="5">
    <source>
        <dbReference type="Proteomes" id="UP000243579"/>
    </source>
</evidence>
<evidence type="ECO:0000256" key="2">
    <source>
        <dbReference type="RuleBase" id="RU003476"/>
    </source>
</evidence>
<dbReference type="GO" id="GO:0006753">
    <property type="term" value="P:nucleoside phosphate metabolic process"/>
    <property type="evidence" value="ECO:0007669"/>
    <property type="project" value="TreeGrafter"/>
</dbReference>
<comment type="caution">
    <text evidence="4">The sequence shown here is derived from an EMBL/GenBank/DDBJ whole genome shotgun (WGS) entry which is preliminary data.</text>
</comment>